<gene>
    <name evidence="1" type="ORF">GCM10025791_31730</name>
</gene>
<accession>A0AAV3U5H6</accession>
<evidence type="ECO:0000313" key="2">
    <source>
        <dbReference type="Proteomes" id="UP001409585"/>
    </source>
</evidence>
<keyword evidence="2" id="KW-1185">Reference proteome</keyword>
<dbReference type="SUPFAM" id="SSF52091">
    <property type="entry name" value="SpoIIaa-like"/>
    <property type="match status" value="1"/>
</dbReference>
<dbReference type="InterPro" id="IPR038396">
    <property type="entry name" value="SpoIIAA-like_sf"/>
</dbReference>
<dbReference type="EMBL" id="BAABLX010000028">
    <property type="protein sequence ID" value="GAA4949193.1"/>
    <property type="molecule type" value="Genomic_DNA"/>
</dbReference>
<reference evidence="2" key="1">
    <citation type="journal article" date="2019" name="Int. J. Syst. Evol. Microbiol.">
        <title>The Global Catalogue of Microorganisms (GCM) 10K type strain sequencing project: providing services to taxonomists for standard genome sequencing and annotation.</title>
        <authorList>
            <consortium name="The Broad Institute Genomics Platform"/>
            <consortium name="The Broad Institute Genome Sequencing Center for Infectious Disease"/>
            <person name="Wu L."/>
            <person name="Ma J."/>
        </authorList>
    </citation>
    <scope>NUCLEOTIDE SEQUENCE [LARGE SCALE GENOMIC DNA]</scope>
    <source>
        <strain evidence="2">JCM 19134</strain>
    </source>
</reference>
<dbReference type="Proteomes" id="UP001409585">
    <property type="component" value="Unassembled WGS sequence"/>
</dbReference>
<name>A0AAV3U5H6_9ALTE</name>
<dbReference type="InterPro" id="IPR036513">
    <property type="entry name" value="STAS_dom_sf"/>
</dbReference>
<dbReference type="Pfam" id="PF11964">
    <property type="entry name" value="SpoIIAA-like"/>
    <property type="match status" value="1"/>
</dbReference>
<comment type="caution">
    <text evidence="1">The sequence shown here is derived from an EMBL/GenBank/DDBJ whole genome shotgun (WGS) entry which is preliminary data.</text>
</comment>
<evidence type="ECO:0000313" key="1">
    <source>
        <dbReference type="EMBL" id="GAA4949193.1"/>
    </source>
</evidence>
<protein>
    <recommendedName>
        <fullName evidence="3">STAS/SEC14 domain-containing protein</fullName>
    </recommendedName>
</protein>
<sequence>MFSVDRVNDKRLHLVYSGSLSAQAMEAALADFIGACEGITQGQILYEIGEFEFPSLQAISVKLSKLPLLFKLIGHFNKIAIITDKKWMQRAGEFEDLLIPGLSIKAFNTDDKPQAEAWLDQPQI</sequence>
<proteinExistence type="predicted"/>
<dbReference type="AlphaFoldDB" id="A0AAV3U5H6"/>
<organism evidence="1 2">
    <name type="scientific">Halioxenophilus aromaticivorans</name>
    <dbReference type="NCBI Taxonomy" id="1306992"/>
    <lineage>
        <taxon>Bacteria</taxon>
        <taxon>Pseudomonadati</taxon>
        <taxon>Pseudomonadota</taxon>
        <taxon>Gammaproteobacteria</taxon>
        <taxon>Alteromonadales</taxon>
        <taxon>Alteromonadaceae</taxon>
        <taxon>Halioxenophilus</taxon>
    </lineage>
</organism>
<evidence type="ECO:0008006" key="3">
    <source>
        <dbReference type="Google" id="ProtNLM"/>
    </source>
</evidence>
<dbReference type="Gene3D" id="3.40.50.10600">
    <property type="entry name" value="SpoIIaa-like domains"/>
    <property type="match status" value="1"/>
</dbReference>
<dbReference type="InterPro" id="IPR021866">
    <property type="entry name" value="SpoIIAA-like"/>
</dbReference>